<dbReference type="InterPro" id="IPR003362">
    <property type="entry name" value="Bact_transf"/>
</dbReference>
<dbReference type="PANTHER" id="PTHR30576">
    <property type="entry name" value="COLANIC BIOSYNTHESIS UDP-GLUCOSE LIPID CARRIER TRANSFERASE"/>
    <property type="match status" value="1"/>
</dbReference>
<dbReference type="EMBL" id="CP066023">
    <property type="protein sequence ID" value="QQB83310.1"/>
    <property type="molecule type" value="Genomic_DNA"/>
</dbReference>
<protein>
    <submittedName>
        <fullName evidence="4">Sugar transferase</fullName>
    </submittedName>
</protein>
<dbReference type="RefSeq" id="WP_101687981.1">
    <property type="nucleotide sequence ID" value="NZ_CP065628.1"/>
</dbReference>
<evidence type="ECO:0000313" key="4">
    <source>
        <dbReference type="EMBL" id="QPR31432.1"/>
    </source>
</evidence>
<organism evidence="4 6">
    <name type="scientific">Corynebacterium amycolatum</name>
    <dbReference type="NCBI Taxonomy" id="43765"/>
    <lineage>
        <taxon>Bacteria</taxon>
        <taxon>Bacillati</taxon>
        <taxon>Actinomycetota</taxon>
        <taxon>Actinomycetes</taxon>
        <taxon>Mycobacteriales</taxon>
        <taxon>Corynebacteriaceae</taxon>
        <taxon>Corynebacterium</taxon>
    </lineage>
</organism>
<comment type="similarity">
    <text evidence="1">Belongs to the bacterial sugar transferase family.</text>
</comment>
<keyword evidence="4" id="KW-0808">Transferase</keyword>
<dbReference type="Proteomes" id="UP000594774">
    <property type="component" value="Chromosome"/>
</dbReference>
<proteinExistence type="inferred from homology"/>
<feature type="region of interest" description="Disordered" evidence="2">
    <location>
        <begin position="202"/>
        <end position="221"/>
    </location>
</feature>
<accession>A0AB37GIY0</accession>
<dbReference type="AlphaFoldDB" id="A0AB37GIY0"/>
<evidence type="ECO:0000256" key="1">
    <source>
        <dbReference type="ARBA" id="ARBA00006464"/>
    </source>
</evidence>
<dbReference type="PANTHER" id="PTHR30576:SF8">
    <property type="entry name" value="UNDECAPRENYL-PHOSPHATE GALACTOSE PHOSPHOTRANSFERASE"/>
    <property type="match status" value="1"/>
</dbReference>
<evidence type="ECO:0000259" key="3">
    <source>
        <dbReference type="Pfam" id="PF02397"/>
    </source>
</evidence>
<dbReference type="EMBL" id="CP065628">
    <property type="protein sequence ID" value="QPR31432.1"/>
    <property type="molecule type" value="Genomic_DNA"/>
</dbReference>
<evidence type="ECO:0000313" key="5">
    <source>
        <dbReference type="EMBL" id="QQB83310.1"/>
    </source>
</evidence>
<name>A0AB37GIY0_CORAY</name>
<sequence>MDSLSIRAQRVIKRGVDIAASAAGLIVLSPVMGATALAVRLSMGKPVLFRQERPGQDGEPFNILKFRTMHHVNPAKGLVDDASRLTEVGKFLRSTSLDELPELFNVLRGDMSLVGPRPLRMKYLERYSPRQARRHEVPPGITGLAQVSGRNGITWEERFEYDVQYVDNWSLLLDAKILLDTILVVLKREGISEEGQVTMTEFTGSSDENSSEKDVSASAGS</sequence>
<dbReference type="Proteomes" id="UP000595198">
    <property type="component" value="Chromosome"/>
</dbReference>
<evidence type="ECO:0000256" key="2">
    <source>
        <dbReference type="SAM" id="MobiDB-lite"/>
    </source>
</evidence>
<evidence type="ECO:0000313" key="6">
    <source>
        <dbReference type="Proteomes" id="UP000594774"/>
    </source>
</evidence>
<feature type="domain" description="Bacterial sugar transferase" evidence="3">
    <location>
        <begin position="13"/>
        <end position="187"/>
    </location>
</feature>
<reference evidence="6 7" key="1">
    <citation type="submission" date="2020-12" db="EMBL/GenBank/DDBJ databases">
        <title>FDA dAtabase for Regulatory Grade micrObial Sequences (FDA-ARGOS): Supporting development and validation of Infectious Disease Dx tests.</title>
        <authorList>
            <person name="Sproer C."/>
            <person name="Gronow S."/>
            <person name="Severitt S."/>
            <person name="Schroder I."/>
            <person name="Tallon L."/>
            <person name="Sadzewicz L."/>
            <person name="Zhao X."/>
            <person name="Boylan J."/>
            <person name="Ott S."/>
            <person name="Bowen H."/>
            <person name="Vavikolanu K."/>
            <person name="Mehta A."/>
            <person name="Aluvathingal J."/>
            <person name="Nadendla S."/>
            <person name="Lowell S."/>
            <person name="Myers T."/>
            <person name="Yan Y."/>
            <person name="Sichtig H."/>
        </authorList>
    </citation>
    <scope>NUCLEOTIDE SEQUENCE [LARGE SCALE GENOMIC DNA]</scope>
    <source>
        <strain evidence="4 6">FDAARGOS_938</strain>
        <strain evidence="5 7">FDAARGOS_991</strain>
    </source>
</reference>
<keyword evidence="7" id="KW-1185">Reference proteome</keyword>
<dbReference type="Pfam" id="PF02397">
    <property type="entry name" value="Bac_transf"/>
    <property type="match status" value="1"/>
</dbReference>
<dbReference type="GO" id="GO:0016780">
    <property type="term" value="F:phosphotransferase activity, for other substituted phosphate groups"/>
    <property type="evidence" value="ECO:0007669"/>
    <property type="project" value="TreeGrafter"/>
</dbReference>
<evidence type="ECO:0000313" key="7">
    <source>
        <dbReference type="Proteomes" id="UP000595198"/>
    </source>
</evidence>
<gene>
    <name evidence="4" type="ORF">I6G95_02975</name>
    <name evidence="5" type="ORF">I6H48_03555</name>
</gene>